<dbReference type="Gene3D" id="3.30.450.350">
    <property type="entry name" value="CHASE domain"/>
    <property type="match status" value="1"/>
</dbReference>
<evidence type="ECO:0000256" key="2">
    <source>
        <dbReference type="ARBA" id="ARBA00022475"/>
    </source>
</evidence>
<dbReference type="Pfam" id="PF03924">
    <property type="entry name" value="CHASE"/>
    <property type="match status" value="1"/>
</dbReference>
<evidence type="ECO:0000313" key="8">
    <source>
        <dbReference type="EMBL" id="MDX8130011.1"/>
    </source>
</evidence>
<evidence type="ECO:0000259" key="7">
    <source>
        <dbReference type="PROSITE" id="PS50839"/>
    </source>
</evidence>
<dbReference type="RefSeq" id="WP_319962978.1">
    <property type="nucleotide sequence ID" value="NZ_JAXARY010000029.1"/>
</dbReference>
<keyword evidence="3 6" id="KW-0812">Transmembrane</keyword>
<dbReference type="InterPro" id="IPR042240">
    <property type="entry name" value="CHASE_sf"/>
</dbReference>
<dbReference type="EMBL" id="JAXARY010000029">
    <property type="protein sequence ID" value="MDX8130011.1"/>
    <property type="molecule type" value="Genomic_DNA"/>
</dbReference>
<evidence type="ECO:0000256" key="3">
    <source>
        <dbReference type="ARBA" id="ARBA00022692"/>
    </source>
</evidence>
<feature type="transmembrane region" description="Helical" evidence="6">
    <location>
        <begin position="119"/>
        <end position="143"/>
    </location>
</feature>
<feature type="transmembrane region" description="Helical" evidence="6">
    <location>
        <begin position="155"/>
        <end position="179"/>
    </location>
</feature>
<evidence type="ECO:0000256" key="4">
    <source>
        <dbReference type="ARBA" id="ARBA00022989"/>
    </source>
</evidence>
<protein>
    <submittedName>
        <fullName evidence="8">MASE1 domain-containing protein</fullName>
    </submittedName>
</protein>
<comment type="caution">
    <text evidence="8">The sequence shown here is derived from an EMBL/GenBank/DDBJ whole genome shotgun (WGS) entry which is preliminary data.</text>
</comment>
<evidence type="ECO:0000256" key="1">
    <source>
        <dbReference type="ARBA" id="ARBA00004651"/>
    </source>
</evidence>
<keyword evidence="4 6" id="KW-1133">Transmembrane helix</keyword>
<comment type="subcellular location">
    <subcellularLocation>
        <location evidence="1">Cell membrane</location>
        <topology evidence="1">Multi-pass membrane protein</topology>
    </subcellularLocation>
</comment>
<dbReference type="InterPro" id="IPR006189">
    <property type="entry name" value="CHASE_dom"/>
</dbReference>
<evidence type="ECO:0000256" key="6">
    <source>
        <dbReference type="SAM" id="Phobius"/>
    </source>
</evidence>
<feature type="transmembrane region" description="Helical" evidence="6">
    <location>
        <begin position="77"/>
        <end position="99"/>
    </location>
</feature>
<dbReference type="Proteomes" id="UP001284537">
    <property type="component" value="Unassembled WGS sequence"/>
</dbReference>
<organism evidence="8 9">
    <name type="scientific">Methylomonas defluvii</name>
    <dbReference type="NCBI Taxonomy" id="3045149"/>
    <lineage>
        <taxon>Bacteria</taxon>
        <taxon>Pseudomonadati</taxon>
        <taxon>Pseudomonadota</taxon>
        <taxon>Gammaproteobacteria</taxon>
        <taxon>Methylococcales</taxon>
        <taxon>Methylococcaceae</taxon>
        <taxon>Methylomonas</taxon>
    </lineage>
</organism>
<name>A0ABU4UKK4_9GAMM</name>
<sequence length="363" mass="40209">MIVLRLIALVIVIFLSGWLGLKMAVPPGYASPLWPPAGFALAAMMLWGRKLWPAILIGSMANEFLAGYLANANFTPAVLISFCLISLGSTLQACVGHWLSATLIGPGVPKLDNARQTLLFFSLTGPLSCLIAASVGVCSIIAVDLLPKSQIASAWLNWWVGDSLGVLIVCPLVFCVFALPREIWRARRIQVALPLLATLLALALVFIQVYQAEKIRIQMIFDNQADKIDRLLIEYGNNIIDNALTIKGLYMASNQVTRHQFGLFTQSILERHPEIQALEWLPRVRQDQLSQFESTVQAEGYPHFKVVEQTIDGSLRAVENRAEYFPITFVEPMKGNERAIVKSGVQALIKRRSGLCFLLQCHP</sequence>
<dbReference type="InterPro" id="IPR007895">
    <property type="entry name" value="MASE1"/>
</dbReference>
<evidence type="ECO:0000313" key="9">
    <source>
        <dbReference type="Proteomes" id="UP001284537"/>
    </source>
</evidence>
<keyword evidence="2" id="KW-1003">Cell membrane</keyword>
<proteinExistence type="predicted"/>
<keyword evidence="5 6" id="KW-0472">Membrane</keyword>
<evidence type="ECO:0000256" key="5">
    <source>
        <dbReference type="ARBA" id="ARBA00023136"/>
    </source>
</evidence>
<gene>
    <name evidence="8" type="ORF">QLH52_22155</name>
</gene>
<dbReference type="Pfam" id="PF05231">
    <property type="entry name" value="MASE1"/>
    <property type="match status" value="1"/>
</dbReference>
<feature type="domain" description="CHASE" evidence="7">
    <location>
        <begin position="252"/>
        <end position="340"/>
    </location>
</feature>
<feature type="transmembrane region" description="Helical" evidence="6">
    <location>
        <begin position="191"/>
        <end position="210"/>
    </location>
</feature>
<reference evidence="8 9" key="1">
    <citation type="submission" date="2023-11" db="EMBL/GenBank/DDBJ databases">
        <authorList>
            <person name="Ouyang M.-Y."/>
        </authorList>
    </citation>
    <scope>NUCLEOTIDE SEQUENCE [LARGE SCALE GENOMIC DNA]</scope>
    <source>
        <strain evidence="8 9">OY6</strain>
    </source>
</reference>
<accession>A0ABU4UKK4</accession>
<keyword evidence="9" id="KW-1185">Reference proteome</keyword>
<dbReference type="PROSITE" id="PS50839">
    <property type="entry name" value="CHASE"/>
    <property type="match status" value="1"/>
</dbReference>